<feature type="non-terminal residue" evidence="8">
    <location>
        <position position="1"/>
    </location>
</feature>
<protein>
    <recommendedName>
        <fullName evidence="2">histidine kinase</fullName>
        <ecNumber evidence="2">2.7.13.3</ecNumber>
    </recommendedName>
</protein>
<comment type="caution">
    <text evidence="8">The sequence shown here is derived from an EMBL/GenBank/DDBJ whole genome shotgun (WGS) entry which is preliminary data.</text>
</comment>
<sequence length="99" mass="10472">VGNLLDNALRWAQHTVKLRVAQDGDRLSLTISDDGPGMLEAECQAAMKRGSRLDEQRSGSGLGLAIVADVVALYQGDMQLGRAESGGLRVKVSLPVAAR</sequence>
<reference evidence="8 9" key="1">
    <citation type="submission" date="2023-04" db="EMBL/GenBank/DDBJ databases">
        <title>A long-awaited taxogenomic arrangement of the family Halomonadaceae.</title>
        <authorList>
            <person name="De La Haba R."/>
            <person name="Chuvochina M."/>
            <person name="Wittouck S."/>
            <person name="Arahal D.R."/>
            <person name="Sanchez-Porro C."/>
            <person name="Hugenholtz P."/>
            <person name="Ventosa A."/>
        </authorList>
    </citation>
    <scope>NUCLEOTIDE SEQUENCE [LARGE SCALE GENOMIC DNA]</scope>
    <source>
        <strain evidence="8 9">DSM 21020</strain>
    </source>
</reference>
<evidence type="ECO:0000256" key="3">
    <source>
        <dbReference type="ARBA" id="ARBA00022553"/>
    </source>
</evidence>
<dbReference type="InterPro" id="IPR003594">
    <property type="entry name" value="HATPase_dom"/>
</dbReference>
<evidence type="ECO:0000313" key="9">
    <source>
        <dbReference type="Proteomes" id="UP001254564"/>
    </source>
</evidence>
<evidence type="ECO:0000256" key="2">
    <source>
        <dbReference type="ARBA" id="ARBA00012438"/>
    </source>
</evidence>
<evidence type="ECO:0000256" key="1">
    <source>
        <dbReference type="ARBA" id="ARBA00000085"/>
    </source>
</evidence>
<organism evidence="8 9">
    <name type="scientific">Vreelandella vilamensis</name>
    <dbReference type="NCBI Taxonomy" id="531309"/>
    <lineage>
        <taxon>Bacteria</taxon>
        <taxon>Pseudomonadati</taxon>
        <taxon>Pseudomonadota</taxon>
        <taxon>Gammaproteobacteria</taxon>
        <taxon>Oceanospirillales</taxon>
        <taxon>Halomonadaceae</taxon>
        <taxon>Vreelandella</taxon>
    </lineage>
</organism>
<dbReference type="Gene3D" id="3.30.565.10">
    <property type="entry name" value="Histidine kinase-like ATPase, C-terminal domain"/>
    <property type="match status" value="1"/>
</dbReference>
<keyword evidence="8" id="KW-0547">Nucleotide-binding</keyword>
<dbReference type="EC" id="2.7.13.3" evidence="2"/>
<keyword evidence="6" id="KW-0902">Two-component regulatory system</keyword>
<evidence type="ECO:0000256" key="5">
    <source>
        <dbReference type="ARBA" id="ARBA00022777"/>
    </source>
</evidence>
<keyword evidence="5" id="KW-0418">Kinase</keyword>
<keyword evidence="3" id="KW-0597">Phosphoprotein</keyword>
<evidence type="ECO:0000313" key="8">
    <source>
        <dbReference type="EMBL" id="MDR5900490.1"/>
    </source>
</evidence>
<proteinExistence type="predicted"/>
<comment type="catalytic activity">
    <reaction evidence="1">
        <text>ATP + protein L-histidine = ADP + protein N-phospho-L-histidine.</text>
        <dbReference type="EC" id="2.7.13.3"/>
    </reaction>
</comment>
<dbReference type="PROSITE" id="PS50109">
    <property type="entry name" value="HIS_KIN"/>
    <property type="match status" value="1"/>
</dbReference>
<dbReference type="InterPro" id="IPR050980">
    <property type="entry name" value="2C_sensor_his_kinase"/>
</dbReference>
<dbReference type="Pfam" id="PF02518">
    <property type="entry name" value="HATPase_c"/>
    <property type="match status" value="1"/>
</dbReference>
<name>A0ABU1H8M2_9GAMM</name>
<dbReference type="Proteomes" id="UP001254564">
    <property type="component" value="Unassembled WGS sequence"/>
</dbReference>
<dbReference type="InterPro" id="IPR005467">
    <property type="entry name" value="His_kinase_dom"/>
</dbReference>
<keyword evidence="8" id="KW-0067">ATP-binding</keyword>
<dbReference type="SUPFAM" id="SSF55874">
    <property type="entry name" value="ATPase domain of HSP90 chaperone/DNA topoisomerase II/histidine kinase"/>
    <property type="match status" value="1"/>
</dbReference>
<dbReference type="PANTHER" id="PTHR44936">
    <property type="entry name" value="SENSOR PROTEIN CREC"/>
    <property type="match status" value="1"/>
</dbReference>
<feature type="domain" description="Histidine kinase" evidence="7">
    <location>
        <begin position="1"/>
        <end position="98"/>
    </location>
</feature>
<dbReference type="InterPro" id="IPR036890">
    <property type="entry name" value="HATPase_C_sf"/>
</dbReference>
<keyword evidence="9" id="KW-1185">Reference proteome</keyword>
<evidence type="ECO:0000259" key="7">
    <source>
        <dbReference type="PROSITE" id="PS50109"/>
    </source>
</evidence>
<dbReference type="SMART" id="SM00387">
    <property type="entry name" value="HATPase_c"/>
    <property type="match status" value="1"/>
</dbReference>
<accession>A0ABU1H8M2</accession>
<dbReference type="GO" id="GO:0005524">
    <property type="term" value="F:ATP binding"/>
    <property type="evidence" value="ECO:0007669"/>
    <property type="project" value="UniProtKB-KW"/>
</dbReference>
<dbReference type="RefSeq" id="WP_309657364.1">
    <property type="nucleotide sequence ID" value="NZ_JARWAN010000068.1"/>
</dbReference>
<keyword evidence="4" id="KW-0808">Transferase</keyword>
<gene>
    <name evidence="8" type="ORF">QC823_16155</name>
</gene>
<evidence type="ECO:0000256" key="4">
    <source>
        <dbReference type="ARBA" id="ARBA00022679"/>
    </source>
</evidence>
<dbReference type="EMBL" id="JARWAN010000068">
    <property type="protein sequence ID" value="MDR5900490.1"/>
    <property type="molecule type" value="Genomic_DNA"/>
</dbReference>
<dbReference type="PANTHER" id="PTHR44936:SF9">
    <property type="entry name" value="SENSOR PROTEIN CREC"/>
    <property type="match status" value="1"/>
</dbReference>
<evidence type="ECO:0000256" key="6">
    <source>
        <dbReference type="ARBA" id="ARBA00023012"/>
    </source>
</evidence>